<dbReference type="InterPro" id="IPR029068">
    <property type="entry name" value="Glyas_Bleomycin-R_OHBP_Dase"/>
</dbReference>
<accession>A0A9X4LZ74</accession>
<dbReference type="Pfam" id="PF18029">
    <property type="entry name" value="Glyoxalase_6"/>
    <property type="match status" value="1"/>
</dbReference>
<dbReference type="AlphaFoldDB" id="A0A9X4LZ74"/>
<dbReference type="PROSITE" id="PS51819">
    <property type="entry name" value="VOC"/>
    <property type="match status" value="1"/>
</dbReference>
<reference evidence="2" key="1">
    <citation type="submission" date="2022-08" db="EMBL/GenBank/DDBJ databases">
        <title>Genome analysis of Corynebacteriales strain.</title>
        <authorList>
            <person name="Lee S.D."/>
        </authorList>
    </citation>
    <scope>NUCLEOTIDE SEQUENCE</scope>
    <source>
        <strain evidence="2">D3-21</strain>
    </source>
</reference>
<dbReference type="InterPro" id="IPR037523">
    <property type="entry name" value="VOC_core"/>
</dbReference>
<dbReference type="InterPro" id="IPR041581">
    <property type="entry name" value="Glyoxalase_6"/>
</dbReference>
<protein>
    <submittedName>
        <fullName evidence="2">VOC family protein</fullName>
    </submittedName>
</protein>
<sequence length="116" mass="12721">MALTLGMITIDSADPGPLARWWAELTGGTIEQENDGWFHVVGVPGWGHKLGFQKVDDPTPGKNRQHMDLSAPDLEAEADRVLAAGATELYRENMDGFRWVVFADPEGNRFCVSGAH</sequence>
<evidence type="ECO:0000313" key="2">
    <source>
        <dbReference type="EMBL" id="MDG3015075.1"/>
    </source>
</evidence>
<dbReference type="CDD" id="cd06587">
    <property type="entry name" value="VOC"/>
    <property type="match status" value="1"/>
</dbReference>
<gene>
    <name evidence="2" type="ORF">NVS88_10975</name>
</gene>
<organism evidence="2 3">
    <name type="scientific">Speluncibacter jeojiensis</name>
    <dbReference type="NCBI Taxonomy" id="2710754"/>
    <lineage>
        <taxon>Bacteria</taxon>
        <taxon>Bacillati</taxon>
        <taxon>Actinomycetota</taxon>
        <taxon>Actinomycetes</taxon>
        <taxon>Mycobacteriales</taxon>
        <taxon>Speluncibacteraceae</taxon>
        <taxon>Speluncibacter</taxon>
    </lineage>
</organism>
<proteinExistence type="predicted"/>
<evidence type="ECO:0000259" key="1">
    <source>
        <dbReference type="PROSITE" id="PS51819"/>
    </source>
</evidence>
<dbReference type="PANTHER" id="PTHR35908:SF1">
    <property type="entry name" value="CONSERVED PROTEIN"/>
    <property type="match status" value="1"/>
</dbReference>
<name>A0A9X4LZ74_9ACTN</name>
<dbReference type="PANTHER" id="PTHR35908">
    <property type="entry name" value="HYPOTHETICAL FUSION PROTEIN"/>
    <property type="match status" value="1"/>
</dbReference>
<comment type="caution">
    <text evidence="2">The sequence shown here is derived from an EMBL/GenBank/DDBJ whole genome shotgun (WGS) entry which is preliminary data.</text>
</comment>
<feature type="domain" description="VOC" evidence="1">
    <location>
        <begin position="4"/>
        <end position="115"/>
    </location>
</feature>
<dbReference type="RefSeq" id="WP_332519891.1">
    <property type="nucleotide sequence ID" value="NZ_JANRHA010000006.1"/>
</dbReference>
<dbReference type="Proteomes" id="UP001152755">
    <property type="component" value="Unassembled WGS sequence"/>
</dbReference>
<dbReference type="Gene3D" id="3.10.180.10">
    <property type="entry name" value="2,3-Dihydroxybiphenyl 1,2-Dioxygenase, domain 1"/>
    <property type="match status" value="1"/>
</dbReference>
<keyword evidence="3" id="KW-1185">Reference proteome</keyword>
<dbReference type="EMBL" id="JANRHA010000006">
    <property type="protein sequence ID" value="MDG3015075.1"/>
    <property type="molecule type" value="Genomic_DNA"/>
</dbReference>
<evidence type="ECO:0000313" key="3">
    <source>
        <dbReference type="Proteomes" id="UP001152755"/>
    </source>
</evidence>
<dbReference type="SUPFAM" id="SSF54593">
    <property type="entry name" value="Glyoxalase/Bleomycin resistance protein/Dihydroxybiphenyl dioxygenase"/>
    <property type="match status" value="1"/>
</dbReference>